<proteinExistence type="predicted"/>
<dbReference type="EMBL" id="JBBPBM010000011">
    <property type="protein sequence ID" value="KAK8563697.1"/>
    <property type="molecule type" value="Genomic_DNA"/>
</dbReference>
<protein>
    <recommendedName>
        <fullName evidence="3">Secreted protein</fullName>
    </recommendedName>
</protein>
<evidence type="ECO:0008006" key="3">
    <source>
        <dbReference type="Google" id="ProtNLM"/>
    </source>
</evidence>
<reference evidence="1 2" key="1">
    <citation type="journal article" date="2024" name="G3 (Bethesda)">
        <title>Genome assembly of Hibiscus sabdariffa L. provides insights into metabolisms of medicinal natural products.</title>
        <authorList>
            <person name="Kim T."/>
        </authorList>
    </citation>
    <scope>NUCLEOTIDE SEQUENCE [LARGE SCALE GENOMIC DNA]</scope>
    <source>
        <strain evidence="1">TK-2024</strain>
        <tissue evidence="1">Old leaves</tissue>
    </source>
</reference>
<keyword evidence="2" id="KW-1185">Reference proteome</keyword>
<evidence type="ECO:0000313" key="2">
    <source>
        <dbReference type="Proteomes" id="UP001472677"/>
    </source>
</evidence>
<organism evidence="1 2">
    <name type="scientific">Hibiscus sabdariffa</name>
    <name type="common">roselle</name>
    <dbReference type="NCBI Taxonomy" id="183260"/>
    <lineage>
        <taxon>Eukaryota</taxon>
        <taxon>Viridiplantae</taxon>
        <taxon>Streptophyta</taxon>
        <taxon>Embryophyta</taxon>
        <taxon>Tracheophyta</taxon>
        <taxon>Spermatophyta</taxon>
        <taxon>Magnoliopsida</taxon>
        <taxon>eudicotyledons</taxon>
        <taxon>Gunneridae</taxon>
        <taxon>Pentapetalae</taxon>
        <taxon>rosids</taxon>
        <taxon>malvids</taxon>
        <taxon>Malvales</taxon>
        <taxon>Malvaceae</taxon>
        <taxon>Malvoideae</taxon>
        <taxon>Hibiscus</taxon>
    </lineage>
</organism>
<comment type="caution">
    <text evidence="1">The sequence shown here is derived from an EMBL/GenBank/DDBJ whole genome shotgun (WGS) entry which is preliminary data.</text>
</comment>
<gene>
    <name evidence="1" type="ORF">V6N12_035838</name>
</gene>
<accession>A0ABR2ENW2</accession>
<dbReference type="Proteomes" id="UP001472677">
    <property type="component" value="Unassembled WGS sequence"/>
</dbReference>
<name>A0ABR2ENW2_9ROSI</name>
<sequence>MTMLRAMVAPVVVQYTAPASALNDQTTTTSVVVLAASLQSVVTATTAKAVNTDDVLIAAEPITTISTKEIGTMTTTILDLDEEMGHTFLPKPTMLFEFDE</sequence>
<evidence type="ECO:0000313" key="1">
    <source>
        <dbReference type="EMBL" id="KAK8563697.1"/>
    </source>
</evidence>